<reference evidence="3 4" key="1">
    <citation type="submission" date="2022-01" db="EMBL/GenBank/DDBJ databases">
        <title>A high-quality chromosome-level genome assembly of rohu carp, Labeo rohita.</title>
        <authorList>
            <person name="Arick M.A. II"/>
            <person name="Hsu C.-Y."/>
            <person name="Magbanua Z."/>
            <person name="Pechanova O."/>
            <person name="Grover C."/>
            <person name="Miller E."/>
            <person name="Thrash A."/>
            <person name="Ezzel L."/>
            <person name="Alam S."/>
            <person name="Benzie J."/>
            <person name="Hamilton M."/>
            <person name="Karsi A."/>
            <person name="Lawrence M.L."/>
            <person name="Peterson D.G."/>
        </authorList>
    </citation>
    <scope>NUCLEOTIDE SEQUENCE [LARGE SCALE GENOMIC DNA]</scope>
    <source>
        <strain evidence="4">BAU-BD-2019</strain>
        <tissue evidence="3">Blood</tissue>
    </source>
</reference>
<dbReference type="PANTHER" id="PTHR21063:SF4">
    <property type="entry name" value="CD48 ANTIGEN-RELATED"/>
    <property type="match status" value="1"/>
</dbReference>
<evidence type="ECO:0000259" key="2">
    <source>
        <dbReference type="PROSITE" id="PS50835"/>
    </source>
</evidence>
<organism evidence="3 4">
    <name type="scientific">Labeo rohita</name>
    <name type="common">Indian major carp</name>
    <name type="synonym">Cyprinus rohita</name>
    <dbReference type="NCBI Taxonomy" id="84645"/>
    <lineage>
        <taxon>Eukaryota</taxon>
        <taxon>Metazoa</taxon>
        <taxon>Chordata</taxon>
        <taxon>Craniata</taxon>
        <taxon>Vertebrata</taxon>
        <taxon>Euteleostomi</taxon>
        <taxon>Actinopterygii</taxon>
        <taxon>Neopterygii</taxon>
        <taxon>Teleostei</taxon>
        <taxon>Ostariophysi</taxon>
        <taxon>Cypriniformes</taxon>
        <taxon>Cyprinidae</taxon>
        <taxon>Labeoninae</taxon>
        <taxon>Labeonini</taxon>
        <taxon>Labeo</taxon>
    </lineage>
</organism>
<feature type="transmembrane region" description="Helical" evidence="1">
    <location>
        <begin position="218"/>
        <end position="238"/>
    </location>
</feature>
<proteinExistence type="predicted"/>
<comment type="caution">
    <text evidence="3">The sequence shown here is derived from an EMBL/GenBank/DDBJ whole genome shotgun (WGS) entry which is preliminary data.</text>
</comment>
<dbReference type="InterPro" id="IPR013783">
    <property type="entry name" value="Ig-like_fold"/>
</dbReference>
<evidence type="ECO:0000313" key="4">
    <source>
        <dbReference type="Proteomes" id="UP000830375"/>
    </source>
</evidence>
<gene>
    <name evidence="3" type="ORF">H4Q32_027259</name>
</gene>
<dbReference type="Gene3D" id="2.60.40.10">
    <property type="entry name" value="Immunoglobulins"/>
    <property type="match status" value="2"/>
</dbReference>
<evidence type="ECO:0000256" key="1">
    <source>
        <dbReference type="SAM" id="Phobius"/>
    </source>
</evidence>
<protein>
    <submittedName>
        <fullName evidence="3">SLAM family member 5</fullName>
    </submittedName>
</protein>
<accession>A0ABQ8L8A8</accession>
<keyword evidence="1" id="KW-1133">Transmembrane helix</keyword>
<dbReference type="PROSITE" id="PS50835">
    <property type="entry name" value="IG_LIKE"/>
    <property type="match status" value="1"/>
</dbReference>
<dbReference type="Proteomes" id="UP000830375">
    <property type="component" value="Unassembled WGS sequence"/>
</dbReference>
<keyword evidence="1" id="KW-0812">Transmembrane</keyword>
<dbReference type="SUPFAM" id="SSF48726">
    <property type="entry name" value="Immunoglobulin"/>
    <property type="match status" value="2"/>
</dbReference>
<keyword evidence="1" id="KW-0472">Membrane</keyword>
<evidence type="ECO:0000313" key="3">
    <source>
        <dbReference type="EMBL" id="KAI2646952.1"/>
    </source>
</evidence>
<dbReference type="InterPro" id="IPR036179">
    <property type="entry name" value="Ig-like_dom_sf"/>
</dbReference>
<sequence>MEKSGVFGVGEVESVSVTEGESVTLNLDITKTQEGELIWRFEQILIATFNIQNNESECHDNTAGGRFRDRLELDQNGSLIITNTTTQHTGLYGVYNRSDININIFSLTVYARLPVPVIISDSVKSSSSSSEQSCSLVCSVVNVSDVTFSWYKGNYLFSSIKMSDFNISLSLRLEIECLDDSYSCVINNPIRNQTQHLNSTELCQPCPETLHCCGFTEAVIRLVLSALVGVAAVAFLFYDITSRRLQQKKSLQTSQSHTD</sequence>
<feature type="domain" description="Ig-like" evidence="2">
    <location>
        <begin position="116"/>
        <end position="203"/>
    </location>
</feature>
<dbReference type="InterPro" id="IPR007110">
    <property type="entry name" value="Ig-like_dom"/>
</dbReference>
<dbReference type="EMBL" id="JACTAM010000708">
    <property type="protein sequence ID" value="KAI2646952.1"/>
    <property type="molecule type" value="Genomic_DNA"/>
</dbReference>
<dbReference type="PANTHER" id="PTHR21063">
    <property type="entry name" value="LFA-3"/>
    <property type="match status" value="1"/>
</dbReference>
<keyword evidence="4" id="KW-1185">Reference proteome</keyword>
<name>A0ABQ8L8A8_LABRO</name>